<dbReference type="AlphaFoldDB" id="A0A2T0M2L7"/>
<organism evidence="1 2">
    <name type="scientific">Prauserella shujinwangii</name>
    <dbReference type="NCBI Taxonomy" id="1453103"/>
    <lineage>
        <taxon>Bacteria</taxon>
        <taxon>Bacillati</taxon>
        <taxon>Actinomycetota</taxon>
        <taxon>Actinomycetes</taxon>
        <taxon>Pseudonocardiales</taxon>
        <taxon>Pseudonocardiaceae</taxon>
        <taxon>Prauserella</taxon>
    </lineage>
</organism>
<accession>A0A2T0M2L7</accession>
<name>A0A2T0M2L7_9PSEU</name>
<dbReference type="InterPro" id="IPR045991">
    <property type="entry name" value="DUF5947"/>
</dbReference>
<comment type="caution">
    <text evidence="1">The sequence shown here is derived from an EMBL/GenBank/DDBJ whole genome shotgun (WGS) entry which is preliminary data.</text>
</comment>
<reference evidence="1 2" key="1">
    <citation type="submission" date="2018-03" db="EMBL/GenBank/DDBJ databases">
        <title>Genomic Encyclopedia of Type Strains, Phase III (KMG-III): the genomes of soil and plant-associated and newly described type strains.</title>
        <authorList>
            <person name="Whitman W."/>
        </authorList>
    </citation>
    <scope>NUCLEOTIDE SEQUENCE [LARGE SCALE GENOMIC DNA]</scope>
    <source>
        <strain evidence="1 2">CGMCC 4.7125</strain>
    </source>
</reference>
<dbReference type="OrthoDB" id="152349at2"/>
<evidence type="ECO:0000313" key="1">
    <source>
        <dbReference type="EMBL" id="PRX50995.1"/>
    </source>
</evidence>
<dbReference type="EMBL" id="PVNH01000001">
    <property type="protein sequence ID" value="PRX50995.1"/>
    <property type="molecule type" value="Genomic_DNA"/>
</dbReference>
<proteinExistence type="predicted"/>
<dbReference type="Proteomes" id="UP000238362">
    <property type="component" value="Unassembled WGS sequence"/>
</dbReference>
<protein>
    <submittedName>
        <fullName evidence="1">Uncharacterized protein</fullName>
    </submittedName>
</protein>
<dbReference type="RefSeq" id="WP_106176526.1">
    <property type="nucleotide sequence ID" value="NZ_PVNH01000001.1"/>
</dbReference>
<sequence length="196" mass="21688">MRSAALERVVRSANTGRAEAGERCDLCAEPVPGDHRHLLDTAVREPRCCCRACSILFSREAASDGHYRLLPTRRTRLPDVPAGALGVPVGLAYVVVGDDGGVLAHYPSPVGATRWDVDPAAWRSVLDRVPALRELAPETEALLVNTARGAREHWLVPLDDCFRLVAVVRREWRGLSGGGTVWREIERFFTELTERR</sequence>
<evidence type="ECO:0000313" key="2">
    <source>
        <dbReference type="Proteomes" id="UP000238362"/>
    </source>
</evidence>
<dbReference type="Pfam" id="PF19372">
    <property type="entry name" value="DUF5947"/>
    <property type="match status" value="1"/>
</dbReference>
<gene>
    <name evidence="1" type="ORF">B0I33_101147</name>
</gene>
<keyword evidence="2" id="KW-1185">Reference proteome</keyword>